<gene>
    <name evidence="2" type="ORF">ST44_08780</name>
</gene>
<evidence type="ECO:0000313" key="3">
    <source>
        <dbReference type="Proteomes" id="UP000032046"/>
    </source>
</evidence>
<keyword evidence="1" id="KW-0472">Membrane</keyword>
<feature type="transmembrane region" description="Helical" evidence="1">
    <location>
        <begin position="91"/>
        <end position="109"/>
    </location>
</feature>
<comment type="caution">
    <text evidence="2">The sequence shown here is derived from an EMBL/GenBank/DDBJ whole genome shotgun (WGS) entry which is preliminary data.</text>
</comment>
<dbReference type="AlphaFoldDB" id="A0A0D0ISV2"/>
<keyword evidence="1" id="KW-0812">Transmembrane</keyword>
<dbReference type="EMBL" id="JXQK01000063">
    <property type="protein sequence ID" value="KIP61690.1"/>
    <property type="molecule type" value="Genomic_DNA"/>
</dbReference>
<evidence type="ECO:0000256" key="1">
    <source>
        <dbReference type="SAM" id="Phobius"/>
    </source>
</evidence>
<dbReference type="RefSeq" id="WP_042519559.1">
    <property type="nucleotide sequence ID" value="NZ_JXQK01000063.1"/>
</dbReference>
<sequence>MKNDINDNRTAHIAELLEKYIGGETTMAEEDFLRTYFREHSGDIPAEWKPYRVMFCFVDAERKTVRDETDDIAAEAEPETAGKTVGLHRKVALWLSAAAAVALLLVFFLPSHQSDAVCYMVEDGKVYTDKRLVHVEAAEALRNVGEMADDDPFEAMRMMR</sequence>
<organism evidence="2 3">
    <name type="scientific">Prevotella pectinovora</name>
    <dbReference type="NCBI Taxonomy" id="1602169"/>
    <lineage>
        <taxon>Bacteria</taxon>
        <taxon>Pseudomonadati</taxon>
        <taxon>Bacteroidota</taxon>
        <taxon>Bacteroidia</taxon>
        <taxon>Bacteroidales</taxon>
        <taxon>Prevotellaceae</taxon>
        <taxon>Prevotella</taxon>
    </lineage>
</organism>
<protein>
    <submittedName>
        <fullName evidence="2">Contig63, whole genome shotgun sequence</fullName>
    </submittedName>
</protein>
<dbReference type="STRING" id="1602171.ST44_08780"/>
<proteinExistence type="predicted"/>
<keyword evidence="1" id="KW-1133">Transmembrane helix</keyword>
<reference evidence="2 3" key="1">
    <citation type="submission" date="2015-01" db="EMBL/GenBank/DDBJ databases">
        <title>Comparative genomics of non-oral Prevotella species.</title>
        <authorList>
            <person name="Accetto T."/>
            <person name="Nograsek B."/>
            <person name="Avgustin G."/>
        </authorList>
    </citation>
    <scope>NUCLEOTIDE SEQUENCE [LARGE SCALE GENOMIC DNA]</scope>
    <source>
        <strain evidence="2 3">P5-119</strain>
    </source>
</reference>
<evidence type="ECO:0000313" key="2">
    <source>
        <dbReference type="EMBL" id="KIP61690.1"/>
    </source>
</evidence>
<accession>A0A0D0ISV2</accession>
<name>A0A0D0ISV2_9BACT</name>
<keyword evidence="3" id="KW-1185">Reference proteome</keyword>
<dbReference type="Proteomes" id="UP000032046">
    <property type="component" value="Unassembled WGS sequence"/>
</dbReference>